<dbReference type="Gene3D" id="3.30.479.10">
    <property type="entry name" value="6-pyruvoyl tetrahydropterin synthase/QueD"/>
    <property type="match status" value="1"/>
</dbReference>
<reference evidence="1 2" key="1">
    <citation type="submission" date="2017-09" db="EMBL/GenBank/DDBJ databases">
        <authorList>
            <person name="Ehlers B."/>
            <person name="Leendertz F.H."/>
        </authorList>
    </citation>
    <scope>NUCLEOTIDE SEQUENCE [LARGE SCALE GENOMIC DNA]</scope>
    <source>
        <strain evidence="1 2">CGMCC 4.6857</strain>
    </source>
</reference>
<keyword evidence="2" id="KW-1185">Reference proteome</keyword>
<gene>
    <name evidence="1" type="ORF">SAMN05421748_121114</name>
</gene>
<dbReference type="AlphaFoldDB" id="A0A285JJD0"/>
<dbReference type="SUPFAM" id="SSF55620">
    <property type="entry name" value="Tetrahydrobiopterin biosynthesis enzymes-like"/>
    <property type="match status" value="1"/>
</dbReference>
<sequence length="130" mass="14522">MSYLVEVEHRFRAVQGLPSPVRAREGLPLLASGEGVEVVVTAGVAFEDEQLTERGWFFDTDAAALTLREHCADLAARPWTELFTFRPTFELVARHLYAALAPELPQLAFVQIRDTAFGVTTRYRSGELGR</sequence>
<evidence type="ECO:0000313" key="1">
    <source>
        <dbReference type="EMBL" id="SNY60368.1"/>
    </source>
</evidence>
<dbReference type="Proteomes" id="UP000219612">
    <property type="component" value="Unassembled WGS sequence"/>
</dbReference>
<accession>A0A285JJD0</accession>
<dbReference type="RefSeq" id="WP_097325989.1">
    <property type="nucleotide sequence ID" value="NZ_OBDY01000021.1"/>
</dbReference>
<dbReference type="EMBL" id="OBDY01000021">
    <property type="protein sequence ID" value="SNY60368.1"/>
    <property type="molecule type" value="Genomic_DNA"/>
</dbReference>
<protein>
    <submittedName>
        <fullName evidence="1">6-pyruvoyltetrahydropterin/6-carboxytetrahydropterin synthase</fullName>
    </submittedName>
</protein>
<organism evidence="1 2">
    <name type="scientific">Paractinoplanes atraurantiacus</name>
    <dbReference type="NCBI Taxonomy" id="1036182"/>
    <lineage>
        <taxon>Bacteria</taxon>
        <taxon>Bacillati</taxon>
        <taxon>Actinomycetota</taxon>
        <taxon>Actinomycetes</taxon>
        <taxon>Micromonosporales</taxon>
        <taxon>Micromonosporaceae</taxon>
        <taxon>Paractinoplanes</taxon>
    </lineage>
</organism>
<evidence type="ECO:0000313" key="2">
    <source>
        <dbReference type="Proteomes" id="UP000219612"/>
    </source>
</evidence>
<dbReference type="OrthoDB" id="3296628at2"/>
<dbReference type="InterPro" id="IPR038418">
    <property type="entry name" value="6-PTP_synth/QueD_sf"/>
</dbReference>
<proteinExistence type="predicted"/>
<name>A0A285JJD0_9ACTN</name>